<evidence type="ECO:0000313" key="2">
    <source>
        <dbReference type="EMBL" id="AGK58928.1"/>
    </source>
</evidence>
<name>N0B7B9_9HYPH</name>
<organism evidence="2 3">
    <name type="scientific">Hyphomicrobium denitrificans 1NES1</name>
    <dbReference type="NCBI Taxonomy" id="670307"/>
    <lineage>
        <taxon>Bacteria</taxon>
        <taxon>Pseudomonadati</taxon>
        <taxon>Pseudomonadota</taxon>
        <taxon>Alphaproteobacteria</taxon>
        <taxon>Hyphomicrobiales</taxon>
        <taxon>Hyphomicrobiaceae</taxon>
        <taxon>Hyphomicrobium</taxon>
    </lineage>
</organism>
<gene>
    <name evidence="2" type="ORF">HYPDE_36283</name>
</gene>
<dbReference type="HOGENOM" id="CLU_2633305_0_0_5"/>
<reference evidence="2 3" key="1">
    <citation type="journal article" date="2013" name="Genome Announc.">
        <title>Genome sequences for three denitrifying bacterial strains isolated from a uranium- and nitrate-contaminated subsurface environment.</title>
        <authorList>
            <person name="Venkatramanan R."/>
            <person name="Prakash O."/>
            <person name="Woyke T."/>
            <person name="Chain P."/>
            <person name="Goodwin L.A."/>
            <person name="Watson D."/>
            <person name="Brooks S."/>
            <person name="Kostka J.E."/>
            <person name="Green S.J."/>
        </authorList>
    </citation>
    <scope>NUCLEOTIDE SEQUENCE [LARGE SCALE GENOMIC DNA]</scope>
    <source>
        <strain evidence="2 3">1NES1</strain>
    </source>
</reference>
<keyword evidence="3" id="KW-1185">Reference proteome</keyword>
<dbReference type="AlphaFoldDB" id="N0B7B9"/>
<feature type="transmembrane region" description="Helical" evidence="1">
    <location>
        <begin position="12"/>
        <end position="33"/>
    </location>
</feature>
<evidence type="ECO:0000256" key="1">
    <source>
        <dbReference type="SAM" id="Phobius"/>
    </source>
</evidence>
<dbReference type="OrthoDB" id="7933446at2"/>
<proteinExistence type="predicted"/>
<protein>
    <submittedName>
        <fullName evidence="2">Uncharacterized protein</fullName>
    </submittedName>
</protein>
<keyword evidence="1" id="KW-0812">Transmembrane</keyword>
<keyword evidence="1" id="KW-1133">Transmembrane helix</keyword>
<feature type="transmembrane region" description="Helical" evidence="1">
    <location>
        <begin position="45"/>
        <end position="68"/>
    </location>
</feature>
<dbReference type="RefSeq" id="WP_015598945.1">
    <property type="nucleotide sequence ID" value="NC_021172.1"/>
</dbReference>
<sequence length="77" mass="8734">MNDFRRERARSLRYVQIVFAVLALFSLTAALAVSTRGTDLGLPEASIYPISLAFLMVGVVDTALLFVWEHIFQRIEF</sequence>
<dbReference type="EMBL" id="CP005587">
    <property type="protein sequence ID" value="AGK58928.1"/>
    <property type="molecule type" value="Genomic_DNA"/>
</dbReference>
<accession>N0B7B9</accession>
<evidence type="ECO:0000313" key="3">
    <source>
        <dbReference type="Proteomes" id="UP000005952"/>
    </source>
</evidence>
<dbReference type="KEGG" id="hdt:HYPDE_36283"/>
<dbReference type="Proteomes" id="UP000005952">
    <property type="component" value="Chromosome"/>
</dbReference>
<keyword evidence="1" id="KW-0472">Membrane</keyword>
<dbReference type="STRING" id="670307.HYPDE_36283"/>